<dbReference type="GO" id="GO:0000922">
    <property type="term" value="C:spindle pole"/>
    <property type="evidence" value="ECO:0007669"/>
    <property type="project" value="InterPro"/>
</dbReference>
<dbReference type="HOGENOM" id="CLU_007738_0_1_1"/>
<dbReference type="GO" id="GO:0051225">
    <property type="term" value="P:spindle assembly"/>
    <property type="evidence" value="ECO:0007669"/>
    <property type="project" value="TreeGrafter"/>
</dbReference>
<dbReference type="GO" id="GO:0000278">
    <property type="term" value="P:mitotic cell cycle"/>
    <property type="evidence" value="ECO:0007669"/>
    <property type="project" value="TreeGrafter"/>
</dbReference>
<comment type="similarity">
    <text evidence="1 5">Belongs to the TUBGCP family.</text>
</comment>
<dbReference type="GO" id="GO:0005874">
    <property type="term" value="C:microtubule"/>
    <property type="evidence" value="ECO:0007669"/>
    <property type="project" value="UniProtKB-KW"/>
</dbReference>
<feature type="domain" description="Gamma tubulin complex component protein N-terminal" evidence="8">
    <location>
        <begin position="177"/>
        <end position="513"/>
    </location>
</feature>
<evidence type="ECO:0000313" key="10">
    <source>
        <dbReference type="Proteomes" id="UP000019373"/>
    </source>
</evidence>
<evidence type="ECO:0000256" key="4">
    <source>
        <dbReference type="ARBA" id="ARBA00023212"/>
    </source>
</evidence>
<feature type="domain" description="Gamma tubulin complex component C-terminal" evidence="7">
    <location>
        <begin position="516"/>
        <end position="838"/>
    </location>
</feature>
<dbReference type="AlphaFoldDB" id="U1GBX2"/>
<feature type="region of interest" description="Disordered" evidence="6">
    <location>
        <begin position="838"/>
        <end position="971"/>
    </location>
</feature>
<organism evidence="9 10">
    <name type="scientific">Endocarpon pusillum (strain Z07020 / HMAS-L-300199)</name>
    <name type="common">Lichen-forming fungus</name>
    <dbReference type="NCBI Taxonomy" id="1263415"/>
    <lineage>
        <taxon>Eukaryota</taxon>
        <taxon>Fungi</taxon>
        <taxon>Dikarya</taxon>
        <taxon>Ascomycota</taxon>
        <taxon>Pezizomycotina</taxon>
        <taxon>Eurotiomycetes</taxon>
        <taxon>Chaetothyriomycetidae</taxon>
        <taxon>Verrucariales</taxon>
        <taxon>Verrucariaceae</taxon>
        <taxon>Endocarpon</taxon>
    </lineage>
</organism>
<dbReference type="GO" id="GO:0007020">
    <property type="term" value="P:microtubule nucleation"/>
    <property type="evidence" value="ECO:0007669"/>
    <property type="project" value="InterPro"/>
</dbReference>
<dbReference type="Pfam" id="PF17681">
    <property type="entry name" value="GCP_N_terminal"/>
    <property type="match status" value="1"/>
</dbReference>
<protein>
    <recommendedName>
        <fullName evidence="5">Spindle pole body component</fullName>
    </recommendedName>
</protein>
<accession>U1GBX2</accession>
<dbReference type="eggNOG" id="KOG2001">
    <property type="taxonomic scope" value="Eukaryota"/>
</dbReference>
<evidence type="ECO:0000313" key="9">
    <source>
        <dbReference type="EMBL" id="ERF69553.1"/>
    </source>
</evidence>
<dbReference type="OMA" id="QNMSGDP"/>
<feature type="compositionally biased region" description="Polar residues" evidence="6">
    <location>
        <begin position="123"/>
        <end position="132"/>
    </location>
</feature>
<feature type="compositionally biased region" description="Polar residues" evidence="6">
    <location>
        <begin position="18"/>
        <end position="27"/>
    </location>
</feature>
<keyword evidence="3 5" id="KW-0493">Microtubule</keyword>
<dbReference type="FunFam" id="1.20.120.1900:FF:000011">
    <property type="entry name" value="Spindle pole body component"/>
    <property type="match status" value="1"/>
</dbReference>
<evidence type="ECO:0000256" key="5">
    <source>
        <dbReference type="RuleBase" id="RU363050"/>
    </source>
</evidence>
<dbReference type="Pfam" id="PF04130">
    <property type="entry name" value="GCP_C_terminal"/>
    <property type="match status" value="1"/>
</dbReference>
<feature type="compositionally biased region" description="Basic and acidic residues" evidence="6">
    <location>
        <begin position="36"/>
        <end position="85"/>
    </location>
</feature>
<feature type="compositionally biased region" description="Basic and acidic residues" evidence="6">
    <location>
        <begin position="927"/>
        <end position="941"/>
    </location>
</feature>
<dbReference type="InterPro" id="IPR042241">
    <property type="entry name" value="GCP_C_sf"/>
</dbReference>
<evidence type="ECO:0000256" key="1">
    <source>
        <dbReference type="ARBA" id="ARBA00010337"/>
    </source>
</evidence>
<feature type="compositionally biased region" description="Low complexity" evidence="6">
    <location>
        <begin position="1"/>
        <end position="17"/>
    </location>
</feature>
<evidence type="ECO:0000259" key="7">
    <source>
        <dbReference type="Pfam" id="PF04130"/>
    </source>
</evidence>
<dbReference type="GO" id="GO:0031122">
    <property type="term" value="P:cytoplasmic microtubule organization"/>
    <property type="evidence" value="ECO:0007669"/>
    <property type="project" value="TreeGrafter"/>
</dbReference>
<evidence type="ECO:0000256" key="6">
    <source>
        <dbReference type="SAM" id="MobiDB-lite"/>
    </source>
</evidence>
<feature type="region of interest" description="Disordered" evidence="6">
    <location>
        <begin position="1"/>
        <end position="150"/>
    </location>
</feature>
<dbReference type="GO" id="GO:0051011">
    <property type="term" value="F:microtubule minus-end binding"/>
    <property type="evidence" value="ECO:0007669"/>
    <property type="project" value="TreeGrafter"/>
</dbReference>
<feature type="region of interest" description="Disordered" evidence="6">
    <location>
        <begin position="745"/>
        <end position="772"/>
    </location>
</feature>
<feature type="compositionally biased region" description="Low complexity" evidence="6">
    <location>
        <begin position="852"/>
        <end position="864"/>
    </location>
</feature>
<feature type="compositionally biased region" description="Basic and acidic residues" evidence="6">
    <location>
        <begin position="99"/>
        <end position="113"/>
    </location>
</feature>
<dbReference type="EMBL" id="KE721402">
    <property type="protein sequence ID" value="ERF69553.1"/>
    <property type="molecule type" value="Genomic_DNA"/>
</dbReference>
<proteinExistence type="inferred from homology"/>
<keyword evidence="2 5" id="KW-0963">Cytoplasm</keyword>
<dbReference type="GO" id="GO:0044732">
    <property type="term" value="C:mitotic spindle pole body"/>
    <property type="evidence" value="ECO:0007669"/>
    <property type="project" value="TreeGrafter"/>
</dbReference>
<dbReference type="GO" id="GO:0043015">
    <property type="term" value="F:gamma-tubulin binding"/>
    <property type="evidence" value="ECO:0007669"/>
    <property type="project" value="InterPro"/>
</dbReference>
<reference evidence="10" key="1">
    <citation type="journal article" date="2014" name="BMC Genomics">
        <title>Genome characteristics reveal the impact of lichenization on lichen-forming fungus Endocarpon pusillum Hedwig (Verrucariales, Ascomycota).</title>
        <authorList>
            <person name="Wang Y.-Y."/>
            <person name="Liu B."/>
            <person name="Zhang X.-Y."/>
            <person name="Zhou Q.-M."/>
            <person name="Zhang T."/>
            <person name="Li H."/>
            <person name="Yu Y.-F."/>
            <person name="Zhang X.-L."/>
            <person name="Hao X.-Y."/>
            <person name="Wang M."/>
            <person name="Wang L."/>
            <person name="Wei J.-C."/>
        </authorList>
    </citation>
    <scope>NUCLEOTIDE SEQUENCE [LARGE SCALE GENOMIC DNA]</scope>
    <source>
        <strain evidence="10">Z07020 / HMAS-L-300199</strain>
    </source>
</reference>
<name>U1GBX2_ENDPU</name>
<keyword evidence="10" id="KW-1185">Reference proteome</keyword>
<dbReference type="PANTHER" id="PTHR19302:SF13">
    <property type="entry name" value="GAMMA-TUBULIN COMPLEX COMPONENT 2"/>
    <property type="match status" value="1"/>
</dbReference>
<dbReference type="InterPro" id="IPR007259">
    <property type="entry name" value="GCP"/>
</dbReference>
<feature type="compositionally biased region" description="Basic and acidic residues" evidence="6">
    <location>
        <begin position="900"/>
        <end position="914"/>
    </location>
</feature>
<dbReference type="GO" id="GO:0051321">
    <property type="term" value="P:meiotic cell cycle"/>
    <property type="evidence" value="ECO:0007669"/>
    <property type="project" value="TreeGrafter"/>
</dbReference>
<dbReference type="Proteomes" id="UP000019373">
    <property type="component" value="Unassembled WGS sequence"/>
</dbReference>
<keyword evidence="4 5" id="KW-0206">Cytoskeleton</keyword>
<dbReference type="PANTHER" id="PTHR19302">
    <property type="entry name" value="GAMMA TUBULIN COMPLEX PROTEIN"/>
    <property type="match status" value="1"/>
</dbReference>
<dbReference type="RefSeq" id="XP_007804810.1">
    <property type="nucleotide sequence ID" value="XM_007806619.1"/>
</dbReference>
<comment type="subcellular location">
    <subcellularLocation>
        <location evidence="5">Cytoplasm</location>
        <location evidence="5">Cytoskeleton</location>
        <location evidence="5">Microtubule organizing center</location>
    </subcellularLocation>
</comment>
<sequence>MASSFSRASNRRSANISGTRSRLSTSLAEDYVETPPYHEDVPPKEFEEAMDDRSTERTSKLLRRDLSTTERRNEKRSVVTREKVVRRSPVKDSSSAGNRVDDGRQRDVVESPKFRRKQRDTGEPTSPWSPQATLVPHSSAPLASRISAPPVSSVAPRTLLPKPFQDMPMQEQESVLLDDLLYVFMGYEGQYVRFTDSYNPTEEKAKLAGPDFRILPGLDPSLKDLATSMLKMATHYSAIEAFVEAQSREEFGSVNHALCAAIRKLLKDYLILVAQLEWKVISDQSFTLHQMHLHVIPTAQSLAHLYALAQELLKKNSLLEEDLDESIDDFDDADNILERLREGGDLLPGSMTKKGCIGGNVLALLTQRLETYSGDPSARTLLEMLLREASRPYVSMLNEWLHHGGIKDPHSEFLIGERSGIKRERMDEDYTDEYWEKRYYIRDREVPTQLEAVKEKILLAGKYLNVVRECGGVNISKKITNIPQTFSDPQFLDNVNTAYSHANSSLLSLLLTENSLRSRLRSLKHYFFLDRAEFFLYFLELSSSELRKPNKSVNIGKLQSLLDLVLRQPGSIAAADPFKEDVRVKMNEISLTQWLMKIVMVQGIDQDNQDSMVERYQATPAPSVTKEDDKEINGFDALEIDYTVPFPLSLVISRKTVLRYQLLFRYTLALRHLETMLVDCWSEHTKTQSWIHKSSSPRIEIWKRRAWTLRARMLVFVQQMLFFATTEVIEPNWQKLMAKVDEAKAPDDLSHQTSQQEQQPPALPSSSTTTKTKRTVDELMQDHLDMLDSCMKDLGLTQGKLLKIHAKLMMGCTMFATYTSSLSRSLYAADPDLTNPNTTTITTNHAAEPNKTTTTTAAAAAATAPNTYPERECRVRSLPPRAHGRNPQEIRGPLQSPPQDLDRHGCKEKTDSETQIKSLATADPDESFVRRGPEQLGRPRLEASMAASAATSDPVDVFNQGSKRSQGLGQENGLEFCGWEENSSCTTA</sequence>
<evidence type="ECO:0000256" key="3">
    <source>
        <dbReference type="ARBA" id="ARBA00022701"/>
    </source>
</evidence>
<dbReference type="GeneID" id="19236937"/>
<dbReference type="GO" id="GO:0000930">
    <property type="term" value="C:gamma-tubulin complex"/>
    <property type="evidence" value="ECO:0007669"/>
    <property type="project" value="TreeGrafter"/>
</dbReference>
<dbReference type="Gene3D" id="1.20.120.1900">
    <property type="entry name" value="Gamma-tubulin complex, C-terminal domain"/>
    <property type="match status" value="1"/>
</dbReference>
<dbReference type="InterPro" id="IPR040457">
    <property type="entry name" value="GCP_C"/>
</dbReference>
<dbReference type="OrthoDB" id="2192946at2759"/>
<dbReference type="InterPro" id="IPR041470">
    <property type="entry name" value="GCP_N"/>
</dbReference>
<feature type="compositionally biased region" description="Polar residues" evidence="6">
    <location>
        <begin position="959"/>
        <end position="969"/>
    </location>
</feature>
<gene>
    <name evidence="9" type="ORF">EPUS_01883</name>
</gene>
<evidence type="ECO:0000256" key="2">
    <source>
        <dbReference type="ARBA" id="ARBA00022490"/>
    </source>
</evidence>
<evidence type="ECO:0000259" key="8">
    <source>
        <dbReference type="Pfam" id="PF17681"/>
    </source>
</evidence>